<feature type="region of interest" description="Disordered" evidence="1">
    <location>
        <begin position="1"/>
        <end position="22"/>
    </location>
</feature>
<protein>
    <submittedName>
        <fullName evidence="2">Uncharacterized protein</fullName>
    </submittedName>
</protein>
<evidence type="ECO:0000256" key="1">
    <source>
        <dbReference type="SAM" id="MobiDB-lite"/>
    </source>
</evidence>
<keyword evidence="3" id="KW-1185">Reference proteome</keyword>
<gene>
    <name evidence="2" type="ORF">EJ06DRAFT_78335</name>
</gene>
<reference evidence="2" key="1">
    <citation type="journal article" date="2020" name="Stud. Mycol.">
        <title>101 Dothideomycetes genomes: a test case for predicting lifestyles and emergence of pathogens.</title>
        <authorList>
            <person name="Haridas S."/>
            <person name="Albert R."/>
            <person name="Binder M."/>
            <person name="Bloem J."/>
            <person name="Labutti K."/>
            <person name="Salamov A."/>
            <person name="Andreopoulos B."/>
            <person name="Baker S."/>
            <person name="Barry K."/>
            <person name="Bills G."/>
            <person name="Bluhm B."/>
            <person name="Cannon C."/>
            <person name="Castanera R."/>
            <person name="Culley D."/>
            <person name="Daum C."/>
            <person name="Ezra D."/>
            <person name="Gonzalez J."/>
            <person name="Henrissat B."/>
            <person name="Kuo A."/>
            <person name="Liang C."/>
            <person name="Lipzen A."/>
            <person name="Lutzoni F."/>
            <person name="Magnuson J."/>
            <person name="Mondo S."/>
            <person name="Nolan M."/>
            <person name="Ohm R."/>
            <person name="Pangilinan J."/>
            <person name="Park H.-J."/>
            <person name="Ramirez L."/>
            <person name="Alfaro M."/>
            <person name="Sun H."/>
            <person name="Tritt A."/>
            <person name="Yoshinaga Y."/>
            <person name="Zwiers L.-H."/>
            <person name="Turgeon B."/>
            <person name="Goodwin S."/>
            <person name="Spatafora J."/>
            <person name="Crous P."/>
            <person name="Grigoriev I."/>
        </authorList>
    </citation>
    <scope>NUCLEOTIDE SEQUENCE</scope>
    <source>
        <strain evidence="2">CBS 262.69</strain>
    </source>
</reference>
<accession>A0A6G1HTR0</accession>
<dbReference type="Proteomes" id="UP000799640">
    <property type="component" value="Unassembled WGS sequence"/>
</dbReference>
<dbReference type="EMBL" id="ML996698">
    <property type="protein sequence ID" value="KAF2399256.1"/>
    <property type="molecule type" value="Genomic_DNA"/>
</dbReference>
<sequence>MYPGTPASSCDAPVPSSPRSINRDTWASSHAMRCRSWASTRYAPLGISRSCFSASSRLPVASRFQPIKQLTGASDPPSACLKSFDRCEVLCFSRCRGCAFLSPNSVGFFFM</sequence>
<evidence type="ECO:0000313" key="2">
    <source>
        <dbReference type="EMBL" id="KAF2399256.1"/>
    </source>
</evidence>
<dbReference type="AlphaFoldDB" id="A0A6G1HTR0"/>
<evidence type="ECO:0000313" key="3">
    <source>
        <dbReference type="Proteomes" id="UP000799640"/>
    </source>
</evidence>
<name>A0A6G1HTR0_9PEZI</name>
<proteinExistence type="predicted"/>
<organism evidence="2 3">
    <name type="scientific">Trichodelitschia bisporula</name>
    <dbReference type="NCBI Taxonomy" id="703511"/>
    <lineage>
        <taxon>Eukaryota</taxon>
        <taxon>Fungi</taxon>
        <taxon>Dikarya</taxon>
        <taxon>Ascomycota</taxon>
        <taxon>Pezizomycotina</taxon>
        <taxon>Dothideomycetes</taxon>
        <taxon>Dothideomycetes incertae sedis</taxon>
        <taxon>Phaeotrichales</taxon>
        <taxon>Phaeotrichaceae</taxon>
        <taxon>Trichodelitschia</taxon>
    </lineage>
</organism>